<name>A0A6J4JEH5_9MICC</name>
<dbReference type="AlphaFoldDB" id="A0A6J4JEH5"/>
<dbReference type="Gene3D" id="3.10.129.10">
    <property type="entry name" value="Hotdog Thioesterase"/>
    <property type="match status" value="1"/>
</dbReference>
<evidence type="ECO:0000259" key="3">
    <source>
        <dbReference type="Pfam" id="PF01575"/>
    </source>
</evidence>
<dbReference type="InterPro" id="IPR029069">
    <property type="entry name" value="HotDog_dom_sf"/>
</dbReference>
<evidence type="ECO:0000256" key="1">
    <source>
        <dbReference type="ARBA" id="ARBA00005254"/>
    </source>
</evidence>
<dbReference type="PANTHER" id="PTHR43841">
    <property type="entry name" value="3-HYDROXYACYL-THIOESTER DEHYDRATASE HTDX-RELATED"/>
    <property type="match status" value="1"/>
</dbReference>
<protein>
    <submittedName>
        <fullName evidence="4">Probable (3R)-hydroxyacyl-CoA dehydratase HtdX</fullName>
    </submittedName>
</protein>
<reference evidence="4" key="1">
    <citation type="submission" date="2020-02" db="EMBL/GenBank/DDBJ databases">
        <authorList>
            <person name="Meier V. D."/>
        </authorList>
    </citation>
    <scope>NUCLEOTIDE SEQUENCE</scope>
    <source>
        <strain evidence="4">AVDCRST_MAG83</strain>
    </source>
</reference>
<dbReference type="InterPro" id="IPR002539">
    <property type="entry name" value="MaoC-like_dom"/>
</dbReference>
<dbReference type="PANTHER" id="PTHR43841:SF3">
    <property type="entry name" value="(3R)-HYDROXYACYL-ACP DEHYDRATASE SUBUNIT HADB"/>
    <property type="match status" value="1"/>
</dbReference>
<gene>
    <name evidence="4" type="ORF">AVDCRST_MAG83-3642</name>
</gene>
<dbReference type="GO" id="GO:0006633">
    <property type="term" value="P:fatty acid biosynthetic process"/>
    <property type="evidence" value="ECO:0007669"/>
    <property type="project" value="InterPro"/>
</dbReference>
<dbReference type="Pfam" id="PF01575">
    <property type="entry name" value="MaoC_dehydratas"/>
    <property type="match status" value="1"/>
</dbReference>
<comment type="similarity">
    <text evidence="1">Belongs to the enoyl-CoA hydratase/isomerase family.</text>
</comment>
<feature type="domain" description="MaoC-like" evidence="3">
    <location>
        <begin position="211"/>
        <end position="287"/>
    </location>
</feature>
<evidence type="ECO:0000313" key="4">
    <source>
        <dbReference type="EMBL" id="CAA9274482.1"/>
    </source>
</evidence>
<dbReference type="GO" id="GO:0004312">
    <property type="term" value="F:fatty acid synthase activity"/>
    <property type="evidence" value="ECO:0007669"/>
    <property type="project" value="InterPro"/>
</dbReference>
<dbReference type="PRINTS" id="PR01483">
    <property type="entry name" value="FASYNTHASE"/>
</dbReference>
<dbReference type="InterPro" id="IPR003965">
    <property type="entry name" value="Fatty_acid_synthase"/>
</dbReference>
<dbReference type="GO" id="GO:0005835">
    <property type="term" value="C:fatty acid synthase complex"/>
    <property type="evidence" value="ECO:0007669"/>
    <property type="project" value="InterPro"/>
</dbReference>
<evidence type="ECO:0000256" key="2">
    <source>
        <dbReference type="SAM" id="MobiDB-lite"/>
    </source>
</evidence>
<organism evidence="4">
    <name type="scientific">uncultured Arthrobacter sp</name>
    <dbReference type="NCBI Taxonomy" id="114050"/>
    <lineage>
        <taxon>Bacteria</taxon>
        <taxon>Bacillati</taxon>
        <taxon>Actinomycetota</taxon>
        <taxon>Actinomycetes</taxon>
        <taxon>Micrococcales</taxon>
        <taxon>Micrococcaceae</taxon>
        <taxon>Arthrobacter</taxon>
        <taxon>environmental samples</taxon>
    </lineage>
</organism>
<dbReference type="SUPFAM" id="SSF54637">
    <property type="entry name" value="Thioesterase/thiol ester dehydrase-isomerase"/>
    <property type="match status" value="2"/>
</dbReference>
<feature type="region of interest" description="Disordered" evidence="2">
    <location>
        <begin position="163"/>
        <end position="208"/>
    </location>
</feature>
<proteinExistence type="inferred from homology"/>
<dbReference type="EMBL" id="CADCTE010000186">
    <property type="protein sequence ID" value="CAA9274482.1"/>
    <property type="molecule type" value="Genomic_DNA"/>
</dbReference>
<sequence length="328" mass="34136">MNEVVLPAMPELAGLYRQAVVGAVLRRAGRGSPASALPEVRHRASGGPVDRERLTAFQHLVGQAARDAVPSAHVHTLAFPVAMSVMARPDFPLPLLGMVHLSNTVVQTRALRVGEKFESVAYAENLSPHRSGTSVDLVTEVSVDGERIWTGRSVYLARGVRTAGGREEHPEPSPDGSPGISPAAGGDKSDTALSGSADTFTPPVPTAQWDLASDTGRAYAAVSGDWNPIHLSAPSARLLGMKRAIAHGVYLAARMVELAEPAAPDAVSWGVDFLSPALLPGTLAVAVRPGEAPGGSVRHTDVTGWAPGAKRPSFTGWVTGQAVDPASS</sequence>
<dbReference type="RefSeq" id="WP_294570188.1">
    <property type="nucleotide sequence ID" value="NZ_CADCTE010000186.1"/>
</dbReference>
<accession>A0A6J4JEH5</accession>